<dbReference type="EMBL" id="ARPM03000114">
    <property type="protein sequence ID" value="ETZ05099.1"/>
    <property type="molecule type" value="Genomic_DNA"/>
</dbReference>
<name>A0A061JIT0_9PROT</name>
<sequence>MIVCKFLNVRIALKVVFFDGFSGTNVKNMEKISRGVHEKDKLQALVLYASGLSMNRIAQLFGVGVTAVLKWAGTLGSRLCTKIEPSPEDKGIVKEVDEFLHY</sequence>
<organism evidence="1 2">
    <name type="scientific">Holospora undulata HU1</name>
    <dbReference type="NCBI Taxonomy" id="1321371"/>
    <lineage>
        <taxon>Bacteria</taxon>
        <taxon>Pseudomonadati</taxon>
        <taxon>Pseudomonadota</taxon>
        <taxon>Alphaproteobacteria</taxon>
        <taxon>Holosporales</taxon>
        <taxon>Holosporaceae</taxon>
        <taxon>Holospora</taxon>
    </lineage>
</organism>
<gene>
    <name evidence="1" type="ORF">K737_300450</name>
</gene>
<dbReference type="AlphaFoldDB" id="A0A061JIT0"/>
<comment type="caution">
    <text evidence="1">The sequence shown here is derived from an EMBL/GenBank/DDBJ whole genome shotgun (WGS) entry which is preliminary data.</text>
</comment>
<proteinExistence type="predicted"/>
<evidence type="ECO:0000313" key="1">
    <source>
        <dbReference type="EMBL" id="ETZ05099.1"/>
    </source>
</evidence>
<keyword evidence="2" id="KW-1185">Reference proteome</keyword>
<evidence type="ECO:0000313" key="2">
    <source>
        <dbReference type="Proteomes" id="UP000026922"/>
    </source>
</evidence>
<dbReference type="Proteomes" id="UP000026922">
    <property type="component" value="Unassembled WGS sequence"/>
</dbReference>
<accession>A0A061JIT0</accession>
<reference evidence="1 2" key="1">
    <citation type="journal article" date="2013" name="Genome Announc.">
        <title>Draft Genome Sequence of Holospora undulata Strain HU1, a Micronucleus-Specific Symbiont of the Ciliate Paramecium caudatum.</title>
        <authorList>
            <person name="Dohra H."/>
            <person name="Suzuki H."/>
            <person name="Suzuki T."/>
            <person name="Tanaka K."/>
            <person name="Fujishima M."/>
        </authorList>
    </citation>
    <scope>NUCLEOTIDE SEQUENCE [LARGE SCALE GENOMIC DNA]</scope>
    <source>
        <strain evidence="1 2">HU1</strain>
    </source>
</reference>
<protein>
    <submittedName>
        <fullName evidence="1">Uncharacterized protein</fullName>
    </submittedName>
</protein>